<dbReference type="GO" id="GO:0032259">
    <property type="term" value="P:methylation"/>
    <property type="evidence" value="ECO:0007669"/>
    <property type="project" value="UniProtKB-KW"/>
</dbReference>
<dbReference type="Gene3D" id="3.40.50.150">
    <property type="entry name" value="Vaccinia Virus protein VP39"/>
    <property type="match status" value="1"/>
</dbReference>
<dbReference type="PANTHER" id="PTHR43591">
    <property type="entry name" value="METHYLTRANSFERASE"/>
    <property type="match status" value="1"/>
</dbReference>
<protein>
    <submittedName>
        <fullName evidence="2">Methyltransferase</fullName>
    </submittedName>
</protein>
<keyword evidence="2" id="KW-0489">Methyltransferase</keyword>
<evidence type="ECO:0000259" key="1">
    <source>
        <dbReference type="Pfam" id="PF13649"/>
    </source>
</evidence>
<name>A0A9W6VKF9_9PSEU</name>
<dbReference type="InterPro" id="IPR029063">
    <property type="entry name" value="SAM-dependent_MTases_sf"/>
</dbReference>
<proteinExistence type="predicted"/>
<dbReference type="EMBL" id="BSTI01000023">
    <property type="protein sequence ID" value="GLY70417.1"/>
    <property type="molecule type" value="Genomic_DNA"/>
</dbReference>
<evidence type="ECO:0000313" key="3">
    <source>
        <dbReference type="Proteomes" id="UP001165136"/>
    </source>
</evidence>
<dbReference type="GO" id="GO:0008168">
    <property type="term" value="F:methyltransferase activity"/>
    <property type="evidence" value="ECO:0007669"/>
    <property type="project" value="UniProtKB-KW"/>
</dbReference>
<evidence type="ECO:0000313" key="2">
    <source>
        <dbReference type="EMBL" id="GLY70417.1"/>
    </source>
</evidence>
<feature type="domain" description="Methyltransferase" evidence="1">
    <location>
        <begin position="58"/>
        <end position="153"/>
    </location>
</feature>
<organism evidence="2 3">
    <name type="scientific">Amycolatopsis taiwanensis</name>
    <dbReference type="NCBI Taxonomy" id="342230"/>
    <lineage>
        <taxon>Bacteria</taxon>
        <taxon>Bacillati</taxon>
        <taxon>Actinomycetota</taxon>
        <taxon>Actinomycetes</taxon>
        <taxon>Pseudonocardiales</taxon>
        <taxon>Pseudonocardiaceae</taxon>
        <taxon>Amycolatopsis</taxon>
    </lineage>
</organism>
<accession>A0A9W6VKF9</accession>
<dbReference type="RefSeq" id="WP_285489613.1">
    <property type="nucleotide sequence ID" value="NZ_BSTI01000023.1"/>
</dbReference>
<sequence>MNESTTVPVDPSNIDQLRAWDGDQGAYWVARAERFNEGVAGYHDQLLDAAEIDPTANVLDIGCGSGQTTRDAARRASAGSVLGVDLSARMIELARRLAEQERVGNARFLRADAQVHPFPDQHFDITISRHGVMFFGDPFAAFANIARAMRPNGRLALLSWQSLEHNEWLTAFRIALAADRELPTPPPAKPGSLTDPDQVRQLLTSAGFTDVRLHGLTEPMYFGRDADDACQFIAGQFAWMIADLDAADRARALADLRATMVEHQTERGVLYDSAAWLIEAKRR</sequence>
<dbReference type="SUPFAM" id="SSF53335">
    <property type="entry name" value="S-adenosyl-L-methionine-dependent methyltransferases"/>
    <property type="match status" value="1"/>
</dbReference>
<gene>
    <name evidence="2" type="ORF">Atai01_70360</name>
</gene>
<keyword evidence="3" id="KW-1185">Reference proteome</keyword>
<dbReference type="PANTHER" id="PTHR43591:SF24">
    <property type="entry name" value="2-METHOXY-6-POLYPRENYL-1,4-BENZOQUINOL METHYLASE, MITOCHONDRIAL"/>
    <property type="match status" value="1"/>
</dbReference>
<reference evidence="2" key="1">
    <citation type="submission" date="2023-03" db="EMBL/GenBank/DDBJ databases">
        <title>Amycolatopsis taiwanensis NBRC 103393.</title>
        <authorList>
            <person name="Ichikawa N."/>
            <person name="Sato H."/>
            <person name="Tonouchi N."/>
        </authorList>
    </citation>
    <scope>NUCLEOTIDE SEQUENCE</scope>
    <source>
        <strain evidence="2">NBRC 103393</strain>
    </source>
</reference>
<dbReference type="Proteomes" id="UP001165136">
    <property type="component" value="Unassembled WGS sequence"/>
</dbReference>
<dbReference type="AlphaFoldDB" id="A0A9W6VKF9"/>
<keyword evidence="2" id="KW-0808">Transferase</keyword>
<dbReference type="CDD" id="cd02440">
    <property type="entry name" value="AdoMet_MTases"/>
    <property type="match status" value="1"/>
</dbReference>
<dbReference type="InterPro" id="IPR041698">
    <property type="entry name" value="Methyltransf_25"/>
</dbReference>
<dbReference type="Pfam" id="PF13649">
    <property type="entry name" value="Methyltransf_25"/>
    <property type="match status" value="1"/>
</dbReference>
<comment type="caution">
    <text evidence="2">The sequence shown here is derived from an EMBL/GenBank/DDBJ whole genome shotgun (WGS) entry which is preliminary data.</text>
</comment>